<name>A0A9D1MUK7_9FIRM</name>
<dbReference type="Pfam" id="PF19484">
    <property type="entry name" value="DUF6020"/>
    <property type="match status" value="1"/>
</dbReference>
<feature type="transmembrane region" description="Helical" evidence="1">
    <location>
        <begin position="93"/>
        <end position="112"/>
    </location>
</feature>
<evidence type="ECO:0000256" key="1">
    <source>
        <dbReference type="SAM" id="Phobius"/>
    </source>
</evidence>
<keyword evidence="1" id="KW-0472">Membrane</keyword>
<sequence length="647" mass="73657">MLEKKKTIHISTGIKAFLLAILSSFALVVENGAHKIPENVEKTLSGQLSRYIWKLQAAFESPSYYVLFFVILAFFAFLYLIPKVNKKNIPWGVPFSCIAALFLLLCDSYYQTDSWDKVFGSWEALITSGIKGIGIAVLVFFVYDVINRINIEKVEKVQSTSTFKTFAVLTAIMFACWIPYMVIMAPGCMNPDARDQFGQMLNNPDMCWSVGTVAREESDSLLTNHHPVFHTVLLGCFLKLGEWMGSYFAGITIYSVLQCLVLAGTLVFSVLKLREYGMSKRLSNIVYAFFVLCPLFPLWGMTILKDTPFMIALLIMTILFYEAFKAPECFTAKKYVALALVSFLLMLLRNNGFYMLLVLVPFVIIHFRKDKKFLVKIMATMLIPLLVFKVGYSSIFFSAMGINEGSPREMLSVPFQQTARYITEYADEVTPEEEKSITTILGGGKLSLEDIAERYTPDRADSIKGNYNKYATTSDLVNYFKTWAAQLVKHPGVYIEAFLNLNYSWFSFDSNHDIIYYNGVSDQLIPQYVEGLDNPQSLAGERSIVSQTIKLLDKIPVISSIFELSTYTWIYVVLFLAMLMRKKHRELLACLPIFINMVICFIGPVAYMRYSIPLVICLPIVFFITFSKKRNKAAEDNKDEENAIWIK</sequence>
<evidence type="ECO:0000313" key="2">
    <source>
        <dbReference type="EMBL" id="HIU69204.1"/>
    </source>
</evidence>
<accession>A0A9D1MUK7</accession>
<keyword evidence="1" id="KW-0812">Transmembrane</keyword>
<dbReference type="EMBL" id="DVNM01000024">
    <property type="protein sequence ID" value="HIU69204.1"/>
    <property type="molecule type" value="Genomic_DNA"/>
</dbReference>
<feature type="transmembrane region" description="Helical" evidence="1">
    <location>
        <begin position="610"/>
        <end position="627"/>
    </location>
</feature>
<dbReference type="Proteomes" id="UP000824125">
    <property type="component" value="Unassembled WGS sequence"/>
</dbReference>
<dbReference type="AlphaFoldDB" id="A0A9D1MUK7"/>
<feature type="transmembrane region" description="Helical" evidence="1">
    <location>
        <begin position="247"/>
        <end position="270"/>
    </location>
</feature>
<gene>
    <name evidence="2" type="ORF">IAD23_04525</name>
</gene>
<dbReference type="InterPro" id="IPR046062">
    <property type="entry name" value="DUF6020"/>
</dbReference>
<feature type="transmembrane region" description="Helical" evidence="1">
    <location>
        <begin position="307"/>
        <end position="324"/>
    </location>
</feature>
<organism evidence="2 3">
    <name type="scientific">Candidatus Scybalenecus merdavium</name>
    <dbReference type="NCBI Taxonomy" id="2840939"/>
    <lineage>
        <taxon>Bacteria</taxon>
        <taxon>Bacillati</taxon>
        <taxon>Bacillota</taxon>
        <taxon>Clostridia</taxon>
        <taxon>Eubacteriales</taxon>
        <taxon>Oscillospiraceae</taxon>
        <taxon>Oscillospiraceae incertae sedis</taxon>
        <taxon>Candidatus Scybalenecus</taxon>
    </lineage>
</organism>
<reference evidence="2" key="1">
    <citation type="submission" date="2020-10" db="EMBL/GenBank/DDBJ databases">
        <authorList>
            <person name="Gilroy R."/>
        </authorList>
    </citation>
    <scope>NUCLEOTIDE SEQUENCE</scope>
    <source>
        <strain evidence="2">CHK176-6737</strain>
    </source>
</reference>
<reference evidence="2" key="2">
    <citation type="journal article" date="2021" name="PeerJ">
        <title>Extensive microbial diversity within the chicken gut microbiome revealed by metagenomics and culture.</title>
        <authorList>
            <person name="Gilroy R."/>
            <person name="Ravi A."/>
            <person name="Getino M."/>
            <person name="Pursley I."/>
            <person name="Horton D.L."/>
            <person name="Alikhan N.F."/>
            <person name="Baker D."/>
            <person name="Gharbi K."/>
            <person name="Hall N."/>
            <person name="Watson M."/>
            <person name="Adriaenssens E.M."/>
            <person name="Foster-Nyarko E."/>
            <person name="Jarju S."/>
            <person name="Secka A."/>
            <person name="Antonio M."/>
            <person name="Oren A."/>
            <person name="Chaudhuri R.R."/>
            <person name="La Ragione R."/>
            <person name="Hildebrand F."/>
            <person name="Pallen M.J."/>
        </authorList>
    </citation>
    <scope>NUCLEOTIDE SEQUENCE</scope>
    <source>
        <strain evidence="2">CHK176-6737</strain>
    </source>
</reference>
<feature type="transmembrane region" description="Helical" evidence="1">
    <location>
        <begin position="124"/>
        <end position="146"/>
    </location>
</feature>
<feature type="transmembrane region" description="Helical" evidence="1">
    <location>
        <begin position="63"/>
        <end position="81"/>
    </location>
</feature>
<keyword evidence="1" id="KW-1133">Transmembrane helix</keyword>
<comment type="caution">
    <text evidence="2">The sequence shown here is derived from an EMBL/GenBank/DDBJ whole genome shotgun (WGS) entry which is preliminary data.</text>
</comment>
<feature type="transmembrane region" description="Helical" evidence="1">
    <location>
        <begin position="166"/>
        <end position="185"/>
    </location>
</feature>
<proteinExistence type="predicted"/>
<evidence type="ECO:0000313" key="3">
    <source>
        <dbReference type="Proteomes" id="UP000824125"/>
    </source>
</evidence>
<feature type="transmembrane region" description="Helical" evidence="1">
    <location>
        <begin position="587"/>
        <end position="604"/>
    </location>
</feature>
<feature type="transmembrane region" description="Helical" evidence="1">
    <location>
        <begin position="336"/>
        <end position="365"/>
    </location>
</feature>
<protein>
    <submittedName>
        <fullName evidence="2">Uncharacterized protein</fullName>
    </submittedName>
</protein>
<feature type="transmembrane region" description="Helical" evidence="1">
    <location>
        <begin position="282"/>
        <end position="301"/>
    </location>
</feature>
<feature type="transmembrane region" description="Helical" evidence="1">
    <location>
        <begin position="377"/>
        <end position="402"/>
    </location>
</feature>